<gene>
    <name evidence="1" type="ORF">UO65_2978</name>
</gene>
<organism evidence="1 2">
    <name type="scientific">Actinokineospora spheciospongiae</name>
    <dbReference type="NCBI Taxonomy" id="909613"/>
    <lineage>
        <taxon>Bacteria</taxon>
        <taxon>Bacillati</taxon>
        <taxon>Actinomycetota</taxon>
        <taxon>Actinomycetes</taxon>
        <taxon>Pseudonocardiales</taxon>
        <taxon>Pseudonocardiaceae</taxon>
        <taxon>Actinokineospora</taxon>
    </lineage>
</organism>
<comment type="caution">
    <text evidence="1">The sequence shown here is derived from an EMBL/GenBank/DDBJ whole genome shotgun (WGS) entry which is preliminary data.</text>
</comment>
<name>W7IL57_9PSEU</name>
<sequence length="80" mass="8939">MSATTPPSQICFIHGNLIDVRIYPAQILAALSRGELTLNQLAEFGTALNDSTTALRWLLDHPDAQETRDLMEELTLPDFR</sequence>
<dbReference type="STRING" id="909613.UO65_2978"/>
<proteinExistence type="predicted"/>
<dbReference type="RefSeq" id="WP_035282885.1">
    <property type="nucleotide sequence ID" value="NZ_AYXG01000103.1"/>
</dbReference>
<dbReference type="EMBL" id="AYXG01000103">
    <property type="protein sequence ID" value="EWC61620.1"/>
    <property type="molecule type" value="Genomic_DNA"/>
</dbReference>
<dbReference type="Proteomes" id="UP000019277">
    <property type="component" value="Unassembled WGS sequence"/>
</dbReference>
<reference evidence="1 2" key="1">
    <citation type="journal article" date="2014" name="Genome Announc.">
        <title>Draft Genome Sequence of the Antitrypanosomally Active Sponge-Associated Bacterium Actinokineospora sp. Strain EG49.</title>
        <authorList>
            <person name="Harjes J."/>
            <person name="Ryu T."/>
            <person name="Abdelmohsen U.R."/>
            <person name="Moitinho-Silva L."/>
            <person name="Horn H."/>
            <person name="Ravasi T."/>
            <person name="Hentschel U."/>
        </authorList>
    </citation>
    <scope>NUCLEOTIDE SEQUENCE [LARGE SCALE GENOMIC DNA]</scope>
    <source>
        <strain evidence="1 2">EG49</strain>
    </source>
</reference>
<keyword evidence="2" id="KW-1185">Reference proteome</keyword>
<evidence type="ECO:0000313" key="1">
    <source>
        <dbReference type="EMBL" id="EWC61620.1"/>
    </source>
</evidence>
<accession>A0A8E2X140</accession>
<accession>W7IL57</accession>
<dbReference type="AlphaFoldDB" id="W7IL57"/>
<evidence type="ECO:0000313" key="2">
    <source>
        <dbReference type="Proteomes" id="UP000019277"/>
    </source>
</evidence>
<protein>
    <submittedName>
        <fullName evidence="1">Uncharacterized protein</fullName>
    </submittedName>
</protein>